<keyword evidence="3 6" id="KW-0812">Transmembrane</keyword>
<feature type="non-terminal residue" evidence="7">
    <location>
        <position position="206"/>
    </location>
</feature>
<keyword evidence="5 6" id="KW-0472">Membrane</keyword>
<dbReference type="InterPro" id="IPR044991">
    <property type="entry name" value="TET_plant"/>
</dbReference>
<reference evidence="7 8" key="1">
    <citation type="submission" date="2023-12" db="EMBL/GenBank/DDBJ databases">
        <title>A high-quality genome assembly for Dillenia turbinata (Dilleniales).</title>
        <authorList>
            <person name="Chanderbali A."/>
        </authorList>
    </citation>
    <scope>NUCLEOTIDE SEQUENCE [LARGE SCALE GENOMIC DNA]</scope>
    <source>
        <strain evidence="7">LSX21</strain>
        <tissue evidence="7">Leaf</tissue>
    </source>
</reference>
<evidence type="ECO:0000313" key="8">
    <source>
        <dbReference type="Proteomes" id="UP001370490"/>
    </source>
</evidence>
<proteinExistence type="inferred from homology"/>
<dbReference type="EMBL" id="JBAMMX010000008">
    <property type="protein sequence ID" value="KAK6935288.1"/>
    <property type="molecule type" value="Genomic_DNA"/>
</dbReference>
<name>A0AAN8VHR3_9MAGN</name>
<dbReference type="GO" id="GO:0009734">
    <property type="term" value="P:auxin-activated signaling pathway"/>
    <property type="evidence" value="ECO:0007669"/>
    <property type="project" value="InterPro"/>
</dbReference>
<evidence type="ECO:0000256" key="4">
    <source>
        <dbReference type="ARBA" id="ARBA00022989"/>
    </source>
</evidence>
<gene>
    <name evidence="7" type="ORF">RJ641_035443</name>
</gene>
<keyword evidence="4 6" id="KW-1133">Transmembrane helix</keyword>
<evidence type="ECO:0000256" key="2">
    <source>
        <dbReference type="ARBA" id="ARBA00006840"/>
    </source>
</evidence>
<accession>A0AAN8VHR3</accession>
<dbReference type="AlphaFoldDB" id="A0AAN8VHR3"/>
<comment type="caution">
    <text evidence="7">The sequence shown here is derived from an EMBL/GenBank/DDBJ whole genome shotgun (WGS) entry which is preliminary data.</text>
</comment>
<organism evidence="7 8">
    <name type="scientific">Dillenia turbinata</name>
    <dbReference type="NCBI Taxonomy" id="194707"/>
    <lineage>
        <taxon>Eukaryota</taxon>
        <taxon>Viridiplantae</taxon>
        <taxon>Streptophyta</taxon>
        <taxon>Embryophyta</taxon>
        <taxon>Tracheophyta</taxon>
        <taxon>Spermatophyta</taxon>
        <taxon>Magnoliopsida</taxon>
        <taxon>eudicotyledons</taxon>
        <taxon>Gunneridae</taxon>
        <taxon>Pentapetalae</taxon>
        <taxon>Dilleniales</taxon>
        <taxon>Dilleniaceae</taxon>
        <taxon>Dillenia</taxon>
    </lineage>
</organism>
<feature type="transmembrane region" description="Helical" evidence="6">
    <location>
        <begin position="176"/>
        <end position="197"/>
    </location>
</feature>
<dbReference type="GO" id="GO:0016020">
    <property type="term" value="C:membrane"/>
    <property type="evidence" value="ECO:0007669"/>
    <property type="project" value="UniProtKB-SubCell"/>
</dbReference>
<dbReference type="Proteomes" id="UP001370490">
    <property type="component" value="Unassembled WGS sequence"/>
</dbReference>
<evidence type="ECO:0000313" key="7">
    <source>
        <dbReference type="EMBL" id="KAK6935288.1"/>
    </source>
</evidence>
<evidence type="ECO:0000256" key="1">
    <source>
        <dbReference type="ARBA" id="ARBA00004370"/>
    </source>
</evidence>
<keyword evidence="8" id="KW-1185">Reference proteome</keyword>
<evidence type="ECO:0000256" key="5">
    <source>
        <dbReference type="ARBA" id="ARBA00023136"/>
    </source>
</evidence>
<evidence type="ECO:0000256" key="6">
    <source>
        <dbReference type="SAM" id="Phobius"/>
    </source>
</evidence>
<protein>
    <submittedName>
        <fullName evidence="7">Uncharacterized protein</fullName>
    </submittedName>
</protein>
<dbReference type="PANTHER" id="PTHR32191">
    <property type="entry name" value="TETRASPANIN-8-RELATED"/>
    <property type="match status" value="1"/>
</dbReference>
<comment type="similarity">
    <text evidence="2">Belongs to the tetraspanin (TM4SF) family.</text>
</comment>
<comment type="subcellular location">
    <subcellularLocation>
        <location evidence="1">Membrane</location>
    </subcellularLocation>
</comment>
<evidence type="ECO:0000256" key="3">
    <source>
        <dbReference type="ARBA" id="ARBA00022692"/>
    </source>
</evidence>
<sequence>MPLLYVTVSAFGFGWTILSKNTIPALVKTVSNHVVLHLGHDFSVHDTGIQGVPTSRLQLQVPKTGKQYYSQIAKLEKETILLGSFFLWLSNTENWKRLKSRLMKADYCNNLPKKYKTSINLQISHQLKLGAADHHMSSSNSYCKHYKNCHGVKCYNCASCKAGVAKYMKMEWRVVAIFNVVLFVILSMIHFFGMLCMMNAARNSFK</sequence>